<organism evidence="2 3">
    <name type="scientific">Lysinibacter cavernae</name>
    <dbReference type="NCBI Taxonomy" id="1640652"/>
    <lineage>
        <taxon>Bacteria</taxon>
        <taxon>Bacillati</taxon>
        <taxon>Actinomycetota</taxon>
        <taxon>Actinomycetes</taxon>
        <taxon>Micrococcales</taxon>
        <taxon>Microbacteriaceae</taxon>
        <taxon>Lysinibacter</taxon>
    </lineage>
</organism>
<feature type="domain" description="MftR C-terminal" evidence="1">
    <location>
        <begin position="24"/>
        <end position="137"/>
    </location>
</feature>
<sequence>MFWGDVDEQLAKLPAFLADTDPKLPVIRAIGEAFADVVAEFGPGKVPWVLTQYNIIGSLAELQASALSRFTAQADTLRFFAADRLKVSAEDALPRVISYTCIAAVIAAAQAWAGAGSDRGPLAPYVLRALAPLADGFENSK</sequence>
<evidence type="ECO:0000259" key="1">
    <source>
        <dbReference type="Pfam" id="PF17754"/>
    </source>
</evidence>
<dbReference type="InterPro" id="IPR041347">
    <property type="entry name" value="MftR_C"/>
</dbReference>
<proteinExistence type="predicted"/>
<name>A0A7X5QZY0_9MICO</name>
<dbReference type="AlphaFoldDB" id="A0A7X5QZY0"/>
<reference evidence="2 3" key="1">
    <citation type="submission" date="2020-02" db="EMBL/GenBank/DDBJ databases">
        <title>Sequencing the genomes of 1000 actinobacteria strains.</title>
        <authorList>
            <person name="Klenk H.-P."/>
        </authorList>
    </citation>
    <scope>NUCLEOTIDE SEQUENCE [LARGE SCALE GENOMIC DNA]</scope>
    <source>
        <strain evidence="2 3">DSM 27960</strain>
    </source>
</reference>
<dbReference type="Pfam" id="PF17754">
    <property type="entry name" value="TetR_C_14"/>
    <property type="match status" value="1"/>
</dbReference>
<dbReference type="Gene3D" id="1.10.357.10">
    <property type="entry name" value="Tetracycline Repressor, domain 2"/>
    <property type="match status" value="1"/>
</dbReference>
<gene>
    <name evidence="2" type="ORF">FHX76_000745</name>
</gene>
<evidence type="ECO:0000313" key="3">
    <source>
        <dbReference type="Proteomes" id="UP000541033"/>
    </source>
</evidence>
<evidence type="ECO:0000313" key="2">
    <source>
        <dbReference type="EMBL" id="NIH52877.1"/>
    </source>
</evidence>
<dbReference type="EMBL" id="JAAMOX010000001">
    <property type="protein sequence ID" value="NIH52877.1"/>
    <property type="molecule type" value="Genomic_DNA"/>
</dbReference>
<protein>
    <recommendedName>
        <fullName evidence="1">MftR C-terminal domain-containing protein</fullName>
    </recommendedName>
</protein>
<dbReference type="RefSeq" id="WP_208402428.1">
    <property type="nucleotide sequence ID" value="NZ_JAAMOX010000001.1"/>
</dbReference>
<keyword evidence="3" id="KW-1185">Reference proteome</keyword>
<accession>A0A7X5QZY0</accession>
<comment type="caution">
    <text evidence="2">The sequence shown here is derived from an EMBL/GenBank/DDBJ whole genome shotgun (WGS) entry which is preliminary data.</text>
</comment>
<dbReference type="Proteomes" id="UP000541033">
    <property type="component" value="Unassembled WGS sequence"/>
</dbReference>